<organism evidence="1 2">
    <name type="scientific">Artomyces pyxidatus</name>
    <dbReference type="NCBI Taxonomy" id="48021"/>
    <lineage>
        <taxon>Eukaryota</taxon>
        <taxon>Fungi</taxon>
        <taxon>Dikarya</taxon>
        <taxon>Basidiomycota</taxon>
        <taxon>Agaricomycotina</taxon>
        <taxon>Agaricomycetes</taxon>
        <taxon>Russulales</taxon>
        <taxon>Auriscalpiaceae</taxon>
        <taxon>Artomyces</taxon>
    </lineage>
</organism>
<dbReference type="EMBL" id="MU277207">
    <property type="protein sequence ID" value="KAI0062441.1"/>
    <property type="molecule type" value="Genomic_DNA"/>
</dbReference>
<evidence type="ECO:0000313" key="2">
    <source>
        <dbReference type="Proteomes" id="UP000814140"/>
    </source>
</evidence>
<protein>
    <submittedName>
        <fullName evidence="1">Uncharacterized protein</fullName>
    </submittedName>
</protein>
<name>A0ACB8T2R7_9AGAM</name>
<gene>
    <name evidence="1" type="ORF">BV25DRAFT_629845</name>
</gene>
<dbReference type="Proteomes" id="UP000814140">
    <property type="component" value="Unassembled WGS sequence"/>
</dbReference>
<accession>A0ACB8T2R7</accession>
<reference evidence="1" key="1">
    <citation type="submission" date="2021-03" db="EMBL/GenBank/DDBJ databases">
        <authorList>
            <consortium name="DOE Joint Genome Institute"/>
            <person name="Ahrendt S."/>
            <person name="Looney B.P."/>
            <person name="Miyauchi S."/>
            <person name="Morin E."/>
            <person name="Drula E."/>
            <person name="Courty P.E."/>
            <person name="Chicoki N."/>
            <person name="Fauchery L."/>
            <person name="Kohler A."/>
            <person name="Kuo A."/>
            <person name="Labutti K."/>
            <person name="Pangilinan J."/>
            <person name="Lipzen A."/>
            <person name="Riley R."/>
            <person name="Andreopoulos W."/>
            <person name="He G."/>
            <person name="Johnson J."/>
            <person name="Barry K.W."/>
            <person name="Grigoriev I.V."/>
            <person name="Nagy L."/>
            <person name="Hibbett D."/>
            <person name="Henrissat B."/>
            <person name="Matheny P.B."/>
            <person name="Labbe J."/>
            <person name="Martin F."/>
        </authorList>
    </citation>
    <scope>NUCLEOTIDE SEQUENCE</scope>
    <source>
        <strain evidence="1">HHB10654</strain>
    </source>
</reference>
<comment type="caution">
    <text evidence="1">The sequence shown here is derived from an EMBL/GenBank/DDBJ whole genome shotgun (WGS) entry which is preliminary data.</text>
</comment>
<proteinExistence type="predicted"/>
<reference evidence="1" key="2">
    <citation type="journal article" date="2022" name="New Phytol.">
        <title>Evolutionary transition to the ectomycorrhizal habit in the genomes of a hyperdiverse lineage of mushroom-forming fungi.</title>
        <authorList>
            <person name="Looney B."/>
            <person name="Miyauchi S."/>
            <person name="Morin E."/>
            <person name="Drula E."/>
            <person name="Courty P.E."/>
            <person name="Kohler A."/>
            <person name="Kuo A."/>
            <person name="LaButti K."/>
            <person name="Pangilinan J."/>
            <person name="Lipzen A."/>
            <person name="Riley R."/>
            <person name="Andreopoulos W."/>
            <person name="He G."/>
            <person name="Johnson J."/>
            <person name="Nolan M."/>
            <person name="Tritt A."/>
            <person name="Barry K.W."/>
            <person name="Grigoriev I.V."/>
            <person name="Nagy L.G."/>
            <person name="Hibbett D."/>
            <person name="Henrissat B."/>
            <person name="Matheny P.B."/>
            <person name="Labbe J."/>
            <person name="Martin F.M."/>
        </authorList>
    </citation>
    <scope>NUCLEOTIDE SEQUENCE</scope>
    <source>
        <strain evidence="1">HHB10654</strain>
    </source>
</reference>
<sequence>MVHGLYWRLSRESLRRVEVPEPDRVCAGRYKACLEQVLTTIILSLVACLHRLPPDVELDMDITPTLPKSDKTSCAQCGKSDCALRRCSKCRAVPYCSTEW</sequence>
<keyword evidence="2" id="KW-1185">Reference proteome</keyword>
<evidence type="ECO:0000313" key="1">
    <source>
        <dbReference type="EMBL" id="KAI0062441.1"/>
    </source>
</evidence>